<evidence type="ECO:0000256" key="1">
    <source>
        <dbReference type="ARBA" id="ARBA00022729"/>
    </source>
</evidence>
<dbReference type="PANTHER" id="PTHR35936">
    <property type="entry name" value="MEMBRANE-BOUND LYTIC MUREIN TRANSGLYCOSYLASE F"/>
    <property type="match status" value="1"/>
</dbReference>
<feature type="signal peptide" evidence="2">
    <location>
        <begin position="1"/>
        <end position="25"/>
    </location>
</feature>
<evidence type="ECO:0000313" key="4">
    <source>
        <dbReference type="EMBL" id="QAA95122.1"/>
    </source>
</evidence>
<dbReference type="Proteomes" id="UP000283474">
    <property type="component" value="Chromosome"/>
</dbReference>
<dbReference type="Gene3D" id="3.40.190.10">
    <property type="entry name" value="Periplasmic binding protein-like II"/>
    <property type="match status" value="2"/>
</dbReference>
<evidence type="ECO:0000256" key="2">
    <source>
        <dbReference type="SAM" id="SignalP"/>
    </source>
</evidence>
<dbReference type="OrthoDB" id="368476at2"/>
<protein>
    <submittedName>
        <fullName evidence="4">Amino acid ABC transporter substrate-binding protein</fullName>
    </submittedName>
</protein>
<evidence type="ECO:0000313" key="5">
    <source>
        <dbReference type="Proteomes" id="UP000283474"/>
    </source>
</evidence>
<dbReference type="Pfam" id="PF00497">
    <property type="entry name" value="SBP_bac_3"/>
    <property type="match status" value="1"/>
</dbReference>
<accession>A0A410GFP2</accession>
<keyword evidence="5" id="KW-1185">Reference proteome</keyword>
<keyword evidence="1 2" id="KW-0732">Signal</keyword>
<proteinExistence type="predicted"/>
<evidence type="ECO:0000259" key="3">
    <source>
        <dbReference type="SMART" id="SM00062"/>
    </source>
</evidence>
<sequence length="271" mass="28985">MIKPFIQSAALCASLALFALSPAAADTIKIGTEGGYPPWSMVDAAGKVSGFDADIGAALCKELQSDCRFVVQAFDSLIPSLDAKRFDLIISGMSVTPERSKRITFSIPYAVEDAIFVLPRSSDLVSASSAEAIFAGLKGKTVGVQGGTTHGDYLRKMAPDVTLKNYDTLDQMQIDLDAGRLHATFADLTSQSKFLHKVGEKDFALSELIIKGSSAPEVLGYGIGVGINKDNTELKAKVDAALCKLINDGTVKTSSEKWFDIDISNYEVCKK</sequence>
<dbReference type="RefSeq" id="WP_128356111.1">
    <property type="nucleotide sequence ID" value="NZ_CP022987.1"/>
</dbReference>
<organism evidence="4 5">
    <name type="scientific">Pollutimonas thiosulfatoxidans</name>
    <dbReference type="NCBI Taxonomy" id="2028345"/>
    <lineage>
        <taxon>Bacteria</taxon>
        <taxon>Pseudomonadati</taxon>
        <taxon>Pseudomonadota</taxon>
        <taxon>Betaproteobacteria</taxon>
        <taxon>Burkholderiales</taxon>
        <taxon>Alcaligenaceae</taxon>
        <taxon>Pollutimonas</taxon>
    </lineage>
</organism>
<feature type="domain" description="Solute-binding protein family 3/N-terminal" evidence="3">
    <location>
        <begin position="27"/>
        <end position="262"/>
    </location>
</feature>
<dbReference type="InterPro" id="IPR001638">
    <property type="entry name" value="Solute-binding_3/MltF_N"/>
</dbReference>
<feature type="chain" id="PRO_5019227934" evidence="2">
    <location>
        <begin position="26"/>
        <end position="271"/>
    </location>
</feature>
<dbReference type="AlphaFoldDB" id="A0A410GFP2"/>
<gene>
    <name evidence="4" type="ORF">CKA81_15580</name>
</gene>
<dbReference type="SMART" id="SM00062">
    <property type="entry name" value="PBPb"/>
    <property type="match status" value="1"/>
</dbReference>
<name>A0A410GFP2_9BURK</name>
<dbReference type="SUPFAM" id="SSF53850">
    <property type="entry name" value="Periplasmic binding protein-like II"/>
    <property type="match status" value="1"/>
</dbReference>
<dbReference type="EMBL" id="CP022987">
    <property type="protein sequence ID" value="QAA95122.1"/>
    <property type="molecule type" value="Genomic_DNA"/>
</dbReference>
<dbReference type="KEGG" id="pus:CKA81_15580"/>
<dbReference type="PANTHER" id="PTHR35936:SF17">
    <property type="entry name" value="ARGININE-BINDING EXTRACELLULAR PROTEIN ARTP"/>
    <property type="match status" value="1"/>
</dbReference>
<reference evidence="4 5" key="1">
    <citation type="submission" date="2017-08" db="EMBL/GenBank/DDBJ databases">
        <authorList>
            <person name="Park S.-J."/>
            <person name="Kim H."/>
        </authorList>
    </citation>
    <scope>NUCLEOTIDE SEQUENCE [LARGE SCALE GENOMIC DNA]</scope>
    <source>
        <strain evidence="5">ye3</strain>
    </source>
</reference>